<evidence type="ECO:0000256" key="1">
    <source>
        <dbReference type="SAM" id="SignalP"/>
    </source>
</evidence>
<accession>A0A370PNF4</accession>
<feature type="signal peptide" evidence="1">
    <location>
        <begin position="1"/>
        <end position="18"/>
    </location>
</feature>
<feature type="chain" id="PRO_5016860003" evidence="1">
    <location>
        <begin position="19"/>
        <end position="103"/>
    </location>
</feature>
<keyword evidence="3" id="KW-1185">Reference proteome</keyword>
<organism evidence="2 3">
    <name type="scientific">Aspergillus phoenicis ATCC 13157</name>
    <dbReference type="NCBI Taxonomy" id="1353007"/>
    <lineage>
        <taxon>Eukaryota</taxon>
        <taxon>Fungi</taxon>
        <taxon>Dikarya</taxon>
        <taxon>Ascomycota</taxon>
        <taxon>Pezizomycotina</taxon>
        <taxon>Eurotiomycetes</taxon>
        <taxon>Eurotiomycetidae</taxon>
        <taxon>Eurotiales</taxon>
        <taxon>Aspergillaceae</taxon>
        <taxon>Aspergillus</taxon>
    </lineage>
</organism>
<gene>
    <name evidence="2" type="ORF">M752DRAFT_275023</name>
</gene>
<reference evidence="2 3" key="1">
    <citation type="submission" date="2018-07" db="EMBL/GenBank/DDBJ databases">
        <title>Section-level genome sequencing of Aspergillus section Nigri to investigate inter- and intra-species variation.</title>
        <authorList>
            <consortium name="DOE Joint Genome Institute"/>
            <person name="Vesth T.C."/>
            <person name="Nybo J.L."/>
            <person name="Theobald S."/>
            <person name="Frisvad J.C."/>
            <person name="Larsen T.O."/>
            <person name="Nielsen K.F."/>
            <person name="Hoof J.B."/>
            <person name="Brandl J."/>
            <person name="Salamov A."/>
            <person name="Riley R."/>
            <person name="Gladden J.M."/>
            <person name="Phatale P."/>
            <person name="Nielsen M.T."/>
            <person name="Lyhne E.K."/>
            <person name="Kogle M.E."/>
            <person name="Strasser K."/>
            <person name="McDonnell E."/>
            <person name="Barry K."/>
            <person name="Clum A."/>
            <person name="Chen C."/>
            <person name="Nolan M."/>
            <person name="Sandor L."/>
            <person name="Kuo A."/>
            <person name="Lipzen A."/>
            <person name="Hainaut M."/>
            <person name="Drula E."/>
            <person name="Tsang A."/>
            <person name="Magnuson J.K."/>
            <person name="Henrissat B."/>
            <person name="Wiebenga A."/>
            <person name="Simmons B.A."/>
            <person name="Makela M.R."/>
            <person name="De vries R.P."/>
            <person name="Grigoriev I.V."/>
            <person name="Mortensen U.H."/>
            <person name="Baker S.E."/>
            <person name="Andersen M.R."/>
        </authorList>
    </citation>
    <scope>NUCLEOTIDE SEQUENCE [LARGE SCALE GENOMIC DNA]</scope>
    <source>
        <strain evidence="2 3">ATCC 13157</strain>
    </source>
</reference>
<keyword evidence="1" id="KW-0732">Signal</keyword>
<evidence type="ECO:0000313" key="2">
    <source>
        <dbReference type="EMBL" id="RDK43721.1"/>
    </source>
</evidence>
<name>A0A370PNF4_ASPPH</name>
<sequence length="103" mass="11177">MSTSSWLLLLNLLPGGRIYPGFKVNGKWISLGSRASLLAAGVGSEIPSEQKSTGFTPDIPHIHTLYCLCLSLVIRYYYYLYCFRKGGEGGVSSGIPEARFNGG</sequence>
<proteinExistence type="predicted"/>
<protein>
    <submittedName>
        <fullName evidence="2">Uncharacterized protein</fullName>
    </submittedName>
</protein>
<dbReference type="AlphaFoldDB" id="A0A370PNF4"/>
<dbReference type="EMBL" id="KZ851850">
    <property type="protein sequence ID" value="RDK43721.1"/>
    <property type="molecule type" value="Genomic_DNA"/>
</dbReference>
<evidence type="ECO:0000313" key="3">
    <source>
        <dbReference type="Proteomes" id="UP000254937"/>
    </source>
</evidence>
<dbReference type="Proteomes" id="UP000254937">
    <property type="component" value="Unassembled WGS sequence"/>
</dbReference>